<sequence>MSTTDESVHVRPLRAEDAAWVQPLYAANSRDALTPEQRAEHGFVQGRMSAQALRARLDGPGSVVAEVDGRPAGVLLTSPAESARGRGVLRAVAEHVLTHATTGTGASA</sequence>
<dbReference type="InterPro" id="IPR016181">
    <property type="entry name" value="Acyl_CoA_acyltransferase"/>
</dbReference>
<gene>
    <name evidence="1" type="ORF">BJ976_001551</name>
</gene>
<accession>A0A4Y8X395</accession>
<evidence type="ECO:0008006" key="3">
    <source>
        <dbReference type="Google" id="ProtNLM"/>
    </source>
</evidence>
<reference evidence="1 2" key="1">
    <citation type="submission" date="2020-08" db="EMBL/GenBank/DDBJ databases">
        <title>Sequencing the genomes of 1000 actinobacteria strains.</title>
        <authorList>
            <person name="Klenk H.-P."/>
        </authorList>
    </citation>
    <scope>NUCLEOTIDE SEQUENCE [LARGE SCALE GENOMIC DNA]</scope>
    <source>
        <strain evidence="1 2">DSM 19079</strain>
    </source>
</reference>
<dbReference type="SUPFAM" id="SSF55729">
    <property type="entry name" value="Acyl-CoA N-acyltransferases (Nat)"/>
    <property type="match status" value="1"/>
</dbReference>
<dbReference type="RefSeq" id="WP_135029169.1">
    <property type="nucleotide sequence ID" value="NZ_BMLA01000002.1"/>
</dbReference>
<name>A0A4Y8X395_9MICC</name>
<keyword evidence="2" id="KW-1185">Reference proteome</keyword>
<dbReference type="Gene3D" id="3.40.630.30">
    <property type="match status" value="1"/>
</dbReference>
<evidence type="ECO:0000313" key="1">
    <source>
        <dbReference type="EMBL" id="MBB4883200.1"/>
    </source>
</evidence>
<comment type="caution">
    <text evidence="1">The sequence shown here is derived from an EMBL/GenBank/DDBJ whole genome shotgun (WGS) entry which is preliminary data.</text>
</comment>
<evidence type="ECO:0000313" key="2">
    <source>
        <dbReference type="Proteomes" id="UP000560081"/>
    </source>
</evidence>
<proteinExistence type="predicted"/>
<protein>
    <recommendedName>
        <fullName evidence="3">N-acetyltransferase</fullName>
    </recommendedName>
</protein>
<dbReference type="AlphaFoldDB" id="A0A4Y8X395"/>
<dbReference type="EMBL" id="JACHMC010000001">
    <property type="protein sequence ID" value="MBB4883200.1"/>
    <property type="molecule type" value="Genomic_DNA"/>
</dbReference>
<organism evidence="1 2">
    <name type="scientific">Micrococcus flavus</name>
    <dbReference type="NCBI Taxonomy" id="384602"/>
    <lineage>
        <taxon>Bacteria</taxon>
        <taxon>Bacillati</taxon>
        <taxon>Actinomycetota</taxon>
        <taxon>Actinomycetes</taxon>
        <taxon>Micrococcales</taxon>
        <taxon>Micrococcaceae</taxon>
        <taxon>Micrococcus</taxon>
    </lineage>
</organism>
<dbReference type="Proteomes" id="UP000560081">
    <property type="component" value="Unassembled WGS sequence"/>
</dbReference>
<dbReference type="OrthoDB" id="5109343at2"/>